<dbReference type="FunFam" id="3.30.40.10:FF:000022">
    <property type="entry name" value="E3 ubiquitin-protein ligase RING1-like"/>
    <property type="match status" value="1"/>
</dbReference>
<evidence type="ECO:0000256" key="2">
    <source>
        <dbReference type="ARBA" id="ARBA00012483"/>
    </source>
</evidence>
<feature type="domain" description="RING-type" evidence="10">
    <location>
        <begin position="56"/>
        <end position="97"/>
    </location>
</feature>
<dbReference type="PROSITE" id="PS50089">
    <property type="entry name" value="ZF_RING_2"/>
    <property type="match status" value="1"/>
</dbReference>
<keyword evidence="4" id="KW-0479">Metal-binding</keyword>
<keyword evidence="12" id="KW-1185">Reference proteome</keyword>
<keyword evidence="5 8" id="KW-0863">Zinc-finger</keyword>
<evidence type="ECO:0000256" key="6">
    <source>
        <dbReference type="ARBA" id="ARBA00022786"/>
    </source>
</evidence>
<dbReference type="EC" id="2.3.2.27" evidence="2"/>
<dbReference type="SUPFAM" id="SSF57850">
    <property type="entry name" value="RING/U-box"/>
    <property type="match status" value="1"/>
</dbReference>
<accession>S8CZV3</accession>
<gene>
    <name evidence="11" type="ORF">M569_02175</name>
</gene>
<feature type="non-terminal residue" evidence="11">
    <location>
        <position position="1"/>
    </location>
</feature>
<dbReference type="Proteomes" id="UP000015453">
    <property type="component" value="Unassembled WGS sequence"/>
</dbReference>
<evidence type="ECO:0000259" key="10">
    <source>
        <dbReference type="PROSITE" id="PS50089"/>
    </source>
</evidence>
<feature type="region of interest" description="Disordered" evidence="9">
    <location>
        <begin position="1"/>
        <end position="35"/>
    </location>
</feature>
<comment type="catalytic activity">
    <reaction evidence="1">
        <text>S-ubiquitinyl-[E2 ubiquitin-conjugating enzyme]-L-cysteine + [acceptor protein]-L-lysine = [E2 ubiquitin-conjugating enzyme]-L-cysteine + N(6)-ubiquitinyl-[acceptor protein]-L-lysine.</text>
        <dbReference type="EC" id="2.3.2.27"/>
    </reaction>
</comment>
<evidence type="ECO:0000313" key="11">
    <source>
        <dbReference type="EMBL" id="EPS72590.1"/>
    </source>
</evidence>
<evidence type="ECO:0000256" key="7">
    <source>
        <dbReference type="ARBA" id="ARBA00022833"/>
    </source>
</evidence>
<dbReference type="Gene3D" id="3.30.40.10">
    <property type="entry name" value="Zinc/RING finger domain, C3HC4 (zinc finger)"/>
    <property type="match status" value="1"/>
</dbReference>
<dbReference type="AlphaFoldDB" id="S8CZV3"/>
<evidence type="ECO:0000256" key="5">
    <source>
        <dbReference type="ARBA" id="ARBA00022771"/>
    </source>
</evidence>
<evidence type="ECO:0000256" key="4">
    <source>
        <dbReference type="ARBA" id="ARBA00022723"/>
    </source>
</evidence>
<dbReference type="GO" id="GO:0061630">
    <property type="term" value="F:ubiquitin protein ligase activity"/>
    <property type="evidence" value="ECO:0007669"/>
    <property type="project" value="UniProtKB-EC"/>
</dbReference>
<name>S8CZV3_9LAMI</name>
<dbReference type="OrthoDB" id="8062037at2759"/>
<feature type="non-terminal residue" evidence="11">
    <location>
        <position position="122"/>
    </location>
</feature>
<evidence type="ECO:0000256" key="1">
    <source>
        <dbReference type="ARBA" id="ARBA00000900"/>
    </source>
</evidence>
<evidence type="ECO:0000256" key="8">
    <source>
        <dbReference type="PROSITE-ProRule" id="PRU00175"/>
    </source>
</evidence>
<dbReference type="GO" id="GO:0005737">
    <property type="term" value="C:cytoplasm"/>
    <property type="evidence" value="ECO:0007669"/>
    <property type="project" value="TreeGrafter"/>
</dbReference>
<dbReference type="GO" id="GO:0016567">
    <property type="term" value="P:protein ubiquitination"/>
    <property type="evidence" value="ECO:0007669"/>
    <property type="project" value="TreeGrafter"/>
</dbReference>
<dbReference type="GO" id="GO:0008270">
    <property type="term" value="F:zinc ion binding"/>
    <property type="evidence" value="ECO:0007669"/>
    <property type="project" value="UniProtKB-KW"/>
</dbReference>
<evidence type="ECO:0000313" key="12">
    <source>
        <dbReference type="Proteomes" id="UP000015453"/>
    </source>
</evidence>
<keyword evidence="3" id="KW-0808">Transferase</keyword>
<comment type="caution">
    <text evidence="11">The sequence shown here is derived from an EMBL/GenBank/DDBJ whole genome shotgun (WGS) entry which is preliminary data.</text>
</comment>
<organism evidence="11 12">
    <name type="scientific">Genlisea aurea</name>
    <dbReference type="NCBI Taxonomy" id="192259"/>
    <lineage>
        <taxon>Eukaryota</taxon>
        <taxon>Viridiplantae</taxon>
        <taxon>Streptophyta</taxon>
        <taxon>Embryophyta</taxon>
        <taxon>Tracheophyta</taxon>
        <taxon>Spermatophyta</taxon>
        <taxon>Magnoliopsida</taxon>
        <taxon>eudicotyledons</taxon>
        <taxon>Gunneridae</taxon>
        <taxon>Pentapetalae</taxon>
        <taxon>asterids</taxon>
        <taxon>lamiids</taxon>
        <taxon>Lamiales</taxon>
        <taxon>Lentibulariaceae</taxon>
        <taxon>Genlisea</taxon>
    </lineage>
</organism>
<dbReference type="SMART" id="SM00184">
    <property type="entry name" value="RING"/>
    <property type="match status" value="1"/>
</dbReference>
<dbReference type="PANTHER" id="PTHR15710:SF169">
    <property type="entry name" value="RING-TYPE E3 UBIQUITIN TRANSFERASE"/>
    <property type="match status" value="1"/>
</dbReference>
<dbReference type="InterPro" id="IPR013083">
    <property type="entry name" value="Znf_RING/FYVE/PHD"/>
</dbReference>
<keyword evidence="6" id="KW-0833">Ubl conjugation pathway</keyword>
<dbReference type="EMBL" id="AUSU01000778">
    <property type="protein sequence ID" value="EPS72590.1"/>
    <property type="molecule type" value="Genomic_DNA"/>
</dbReference>
<keyword evidence="7" id="KW-0862">Zinc</keyword>
<evidence type="ECO:0000256" key="3">
    <source>
        <dbReference type="ARBA" id="ARBA00022679"/>
    </source>
</evidence>
<dbReference type="Pfam" id="PF13639">
    <property type="entry name" value="zf-RING_2"/>
    <property type="match status" value="1"/>
</dbReference>
<protein>
    <recommendedName>
        <fullName evidence="2">RING-type E3 ubiquitin transferase</fullName>
        <ecNumber evidence="2">2.3.2.27</ecNumber>
    </recommendedName>
</protein>
<proteinExistence type="predicted"/>
<dbReference type="PANTHER" id="PTHR15710">
    <property type="entry name" value="E3 UBIQUITIN-PROTEIN LIGASE PRAJA"/>
    <property type="match status" value="1"/>
</dbReference>
<dbReference type="InterPro" id="IPR001841">
    <property type="entry name" value="Znf_RING"/>
</dbReference>
<sequence>PTNHSDFLTHPDLQNLDVEDIDPDRNGTPPASQSAIDGLTDVIITDRVLDSDSTPCAVCKDAFVIGDKAKQMPCTHIYHTDCILPWLNLRNTCPSCRFQLPTDDPVYENARRTLQSSDDNNG</sequence>
<evidence type="ECO:0000256" key="9">
    <source>
        <dbReference type="SAM" id="MobiDB-lite"/>
    </source>
</evidence>
<reference evidence="11 12" key="1">
    <citation type="journal article" date="2013" name="BMC Genomics">
        <title>The miniature genome of a carnivorous plant Genlisea aurea contains a low number of genes and short non-coding sequences.</title>
        <authorList>
            <person name="Leushkin E.V."/>
            <person name="Sutormin R.A."/>
            <person name="Nabieva E.R."/>
            <person name="Penin A.A."/>
            <person name="Kondrashov A.S."/>
            <person name="Logacheva M.D."/>
        </authorList>
    </citation>
    <scope>NUCLEOTIDE SEQUENCE [LARGE SCALE GENOMIC DNA]</scope>
</reference>